<dbReference type="Gene3D" id="1.10.540.10">
    <property type="entry name" value="Acyl-CoA dehydrogenase/oxidase, N-terminal domain"/>
    <property type="match status" value="1"/>
</dbReference>
<dbReference type="Gene3D" id="1.20.140.10">
    <property type="entry name" value="Butyryl-CoA Dehydrogenase, subunit A, domain 3"/>
    <property type="match status" value="2"/>
</dbReference>
<keyword evidence="3 5" id="KW-0285">Flavoprotein</keyword>
<dbReference type="Pfam" id="PF02771">
    <property type="entry name" value="Acyl-CoA_dh_N"/>
    <property type="match status" value="1"/>
</dbReference>
<evidence type="ECO:0000259" key="8">
    <source>
        <dbReference type="Pfam" id="PF02770"/>
    </source>
</evidence>
<dbReference type="Proteomes" id="UP001183388">
    <property type="component" value="Unassembled WGS sequence"/>
</dbReference>
<evidence type="ECO:0000313" key="10">
    <source>
        <dbReference type="EMBL" id="MDT0310217.1"/>
    </source>
</evidence>
<proteinExistence type="inferred from homology"/>
<dbReference type="InterPro" id="IPR013786">
    <property type="entry name" value="AcylCoA_DH/ox_N"/>
</dbReference>
<feature type="region of interest" description="Disordered" evidence="6">
    <location>
        <begin position="1"/>
        <end position="27"/>
    </location>
</feature>
<keyword evidence="11" id="KW-1185">Reference proteome</keyword>
<evidence type="ECO:0000256" key="2">
    <source>
        <dbReference type="ARBA" id="ARBA00009347"/>
    </source>
</evidence>
<dbReference type="Gene3D" id="2.40.110.10">
    <property type="entry name" value="Butyryl-CoA Dehydrogenase, subunit A, domain 2"/>
    <property type="match status" value="1"/>
</dbReference>
<dbReference type="InterPro" id="IPR006091">
    <property type="entry name" value="Acyl-CoA_Oxase/DH_mid-dom"/>
</dbReference>
<organism evidence="10 11">
    <name type="scientific">Streptomyces boetiae</name>
    <dbReference type="NCBI Taxonomy" id="3075541"/>
    <lineage>
        <taxon>Bacteria</taxon>
        <taxon>Bacillati</taxon>
        <taxon>Actinomycetota</taxon>
        <taxon>Actinomycetes</taxon>
        <taxon>Kitasatosporales</taxon>
        <taxon>Streptomycetaceae</taxon>
        <taxon>Streptomyces</taxon>
    </lineage>
</organism>
<comment type="cofactor">
    <cofactor evidence="1 5">
        <name>FAD</name>
        <dbReference type="ChEBI" id="CHEBI:57692"/>
    </cofactor>
</comment>
<feature type="domain" description="Acyl-CoA oxidase/dehydrogenase middle" evidence="8">
    <location>
        <begin position="200"/>
        <end position="292"/>
    </location>
</feature>
<keyword evidence="5" id="KW-0560">Oxidoreductase</keyword>
<dbReference type="Pfam" id="PF02770">
    <property type="entry name" value="Acyl-CoA_dh_M"/>
    <property type="match status" value="1"/>
</dbReference>
<name>A0ABU2LF41_9ACTN</name>
<evidence type="ECO:0000259" key="9">
    <source>
        <dbReference type="Pfam" id="PF02771"/>
    </source>
</evidence>
<gene>
    <name evidence="10" type="ORF">RM780_25165</name>
</gene>
<dbReference type="SUPFAM" id="SSF47203">
    <property type="entry name" value="Acyl-CoA dehydrogenase C-terminal domain-like"/>
    <property type="match status" value="1"/>
</dbReference>
<dbReference type="PANTHER" id="PTHR43884">
    <property type="entry name" value="ACYL-COA DEHYDROGENASE"/>
    <property type="match status" value="1"/>
</dbReference>
<comment type="similarity">
    <text evidence="2 5">Belongs to the acyl-CoA dehydrogenase family.</text>
</comment>
<dbReference type="InterPro" id="IPR009075">
    <property type="entry name" value="AcylCo_DH/oxidase_C"/>
</dbReference>
<feature type="domain" description="Acyl-CoA dehydrogenase/oxidase N-terminal" evidence="9">
    <location>
        <begin position="91"/>
        <end position="196"/>
    </location>
</feature>
<accession>A0ABU2LF41</accession>
<dbReference type="InterPro" id="IPR036250">
    <property type="entry name" value="AcylCo_DH-like_C"/>
</dbReference>
<dbReference type="InterPro" id="IPR037069">
    <property type="entry name" value="AcylCoA_DH/ox_N_sf"/>
</dbReference>
<evidence type="ECO:0000259" key="7">
    <source>
        <dbReference type="Pfam" id="PF00441"/>
    </source>
</evidence>
<dbReference type="PANTHER" id="PTHR43884:SF9">
    <property type="entry name" value="COMPLEX I ASSEMBLY FACTOR ACAD9, MITOCHONDRIAL"/>
    <property type="match status" value="1"/>
</dbReference>
<keyword evidence="4 5" id="KW-0274">FAD</keyword>
<comment type="caution">
    <text evidence="10">The sequence shown here is derived from an EMBL/GenBank/DDBJ whole genome shotgun (WGS) entry which is preliminary data.</text>
</comment>
<dbReference type="SUPFAM" id="SSF56645">
    <property type="entry name" value="Acyl-CoA dehydrogenase NM domain-like"/>
    <property type="match status" value="1"/>
</dbReference>
<feature type="region of interest" description="Disordered" evidence="6">
    <location>
        <begin position="39"/>
        <end position="86"/>
    </location>
</feature>
<dbReference type="InterPro" id="IPR046373">
    <property type="entry name" value="Acyl-CoA_Oxase/DH_mid-dom_sf"/>
</dbReference>
<evidence type="ECO:0000256" key="3">
    <source>
        <dbReference type="ARBA" id="ARBA00022630"/>
    </source>
</evidence>
<dbReference type="Pfam" id="PF00441">
    <property type="entry name" value="Acyl-CoA_dh_1"/>
    <property type="match status" value="1"/>
</dbReference>
<reference evidence="11" key="1">
    <citation type="submission" date="2023-07" db="EMBL/GenBank/DDBJ databases">
        <title>30 novel species of actinomycetes from the DSMZ collection.</title>
        <authorList>
            <person name="Nouioui I."/>
        </authorList>
    </citation>
    <scope>NUCLEOTIDE SEQUENCE [LARGE SCALE GENOMIC DNA]</scope>
    <source>
        <strain evidence="11">DSM 44917</strain>
    </source>
</reference>
<dbReference type="InterPro" id="IPR009100">
    <property type="entry name" value="AcylCoA_DH/oxidase_NM_dom_sf"/>
</dbReference>
<feature type="domain" description="Acyl-CoA dehydrogenase/oxidase C-terminal" evidence="7">
    <location>
        <begin position="304"/>
        <end position="462"/>
    </location>
</feature>
<protein>
    <submittedName>
        <fullName evidence="10">Acyl-CoA dehydrogenase family protein</fullName>
    </submittedName>
</protein>
<evidence type="ECO:0000256" key="5">
    <source>
        <dbReference type="RuleBase" id="RU362125"/>
    </source>
</evidence>
<dbReference type="EMBL" id="JAVREN010000060">
    <property type="protein sequence ID" value="MDT0310217.1"/>
    <property type="molecule type" value="Genomic_DNA"/>
</dbReference>
<evidence type="ECO:0000313" key="11">
    <source>
        <dbReference type="Proteomes" id="UP001183388"/>
    </source>
</evidence>
<evidence type="ECO:0000256" key="4">
    <source>
        <dbReference type="ARBA" id="ARBA00022827"/>
    </source>
</evidence>
<evidence type="ECO:0000256" key="6">
    <source>
        <dbReference type="SAM" id="MobiDB-lite"/>
    </source>
</evidence>
<dbReference type="RefSeq" id="WP_311633188.1">
    <property type="nucleotide sequence ID" value="NZ_JAVREN010000060.1"/>
</dbReference>
<evidence type="ECO:0000256" key="1">
    <source>
        <dbReference type="ARBA" id="ARBA00001974"/>
    </source>
</evidence>
<sequence>MSATAQDARGSSGAAPPPGQGDPSFARELFLGRFRLGLVHPRPGAAPEGPPDPEDGLGADPGADLGSGTPPAGEDGGAADPAAEAERRGETFLARLRAFCADRIDGPAIDRAARVPDEVIAGLRELGAFGMRIAPEYGGLGLSHVHYHRALALAGSASPAVAALLSAHQSAGVPQPLALFGTEEQRRAYLPRCARGAISAFLLTEPDAGSDPGRLSATAVPDGEGGYLLDGVKLWATNGAIAELLLVLARVPGRGPTAFLVEADTPGVTVEHRSAFLGLRGIESAVTRFHRVRVPAGRRVGAEGAGLRIALTTLTAARLALPALCAGAGKWCLRTAREWSAARVQWGVPLAEHEAVAAKLSFIAATTFALEAVVELSGELADENRHDLRVEAALAKLYGSEMAWRIADELVQIRGGRGCETAGSLAARGERGVPAEQLLRDLRLHRVAEGSTEVMHRLVAREAVGAHLRFAGGLLDPDASLTRRRRAVAAAGAFYLRWLPSLATGRGQLPLAYGDFHVARHPDLAGHLRWAERTARRLARATFLGMSRWPGRLERRQRFLARIVDIGAELYAVTAACVHAERLRRAGEHGREAYALADAFCRQARLRVDDHFHHLWHNTDDADRALARELAEGGHAWLEDGVLDPSAPGPWIAETAAGPSTRKNCRRAAG</sequence>